<dbReference type="Proteomes" id="UP001165584">
    <property type="component" value="Unassembled WGS sequence"/>
</dbReference>
<dbReference type="RefSeq" id="WP_259506873.1">
    <property type="nucleotide sequence ID" value="NZ_JANLCM010000001.1"/>
</dbReference>
<comment type="caution">
    <text evidence="2">The sequence shown here is derived from an EMBL/GenBank/DDBJ whole genome shotgun (WGS) entry which is preliminary data.</text>
</comment>
<dbReference type="SUPFAM" id="SSF53756">
    <property type="entry name" value="UDP-Glycosyltransferase/glycogen phosphorylase"/>
    <property type="match status" value="1"/>
</dbReference>
<organism evidence="2 3">
    <name type="scientific">Herbiconiux aconitum</name>
    <dbReference type="NCBI Taxonomy" id="2970913"/>
    <lineage>
        <taxon>Bacteria</taxon>
        <taxon>Bacillati</taxon>
        <taxon>Actinomycetota</taxon>
        <taxon>Actinomycetes</taxon>
        <taxon>Micrococcales</taxon>
        <taxon>Microbacteriaceae</taxon>
        <taxon>Herbiconiux</taxon>
    </lineage>
</organism>
<sequence length="365" mass="38467">MVSSVVFVTWDGGGNVPPMIAVAREVQRQGAAVRILGHPRQRAQIEAAGLAFESFAHAREWSSLTPRSGLRADLGYAAVFADRGIGRDVLISVQRAPADRIVVDGLLIGCLAELAEADVPYSIFVHTLRSVMVPAVRRGPLGLILRTAGFRPGLLYERAESEVVVAEPSFDPGAGDTAPRVHHVGAVLPVAAAAHPDPRTPVVLVSLSTTHVAGQRELLQRILDALAALDVHTVVTTGPSIDRRQLRPAANSTIHQALAHPDVMATASFVIGHGGHGTTMLALAHGLPLVVIPTNPSFDQPRIAELVVDRGLGLRLSKRASVGDIRVAASDLLSDPHYADAAGRLGSTMRARDAAADAAEILLAR</sequence>
<evidence type="ECO:0000313" key="3">
    <source>
        <dbReference type="Proteomes" id="UP001165584"/>
    </source>
</evidence>
<dbReference type="PANTHER" id="PTHR48050">
    <property type="entry name" value="STEROL 3-BETA-GLUCOSYLTRANSFERASE"/>
    <property type="match status" value="1"/>
</dbReference>
<name>A0ABT2GPI0_9MICO</name>
<accession>A0ABT2GPI0</accession>
<evidence type="ECO:0000259" key="1">
    <source>
        <dbReference type="Pfam" id="PF06722"/>
    </source>
</evidence>
<dbReference type="EMBL" id="JANLCM010000001">
    <property type="protein sequence ID" value="MCS5718136.1"/>
    <property type="molecule type" value="Genomic_DNA"/>
</dbReference>
<dbReference type="PANTHER" id="PTHR48050:SF13">
    <property type="entry name" value="STEROL 3-BETA-GLUCOSYLTRANSFERASE UGT80A2"/>
    <property type="match status" value="1"/>
</dbReference>
<dbReference type="InterPro" id="IPR050426">
    <property type="entry name" value="Glycosyltransferase_28"/>
</dbReference>
<dbReference type="Gene3D" id="3.40.50.2000">
    <property type="entry name" value="Glycogen Phosphorylase B"/>
    <property type="match status" value="2"/>
</dbReference>
<keyword evidence="3" id="KW-1185">Reference proteome</keyword>
<reference evidence="2" key="1">
    <citation type="submission" date="2022-08" db="EMBL/GenBank/DDBJ databases">
        <authorList>
            <person name="Deng Y."/>
            <person name="Han X.-F."/>
            <person name="Zhang Y.-Q."/>
        </authorList>
    </citation>
    <scope>NUCLEOTIDE SEQUENCE</scope>
    <source>
        <strain evidence="2">CPCC 205763</strain>
    </source>
</reference>
<gene>
    <name evidence="2" type="ORF">N1027_08300</name>
</gene>
<dbReference type="Pfam" id="PF06722">
    <property type="entry name" value="EryCIII-like_C"/>
    <property type="match status" value="1"/>
</dbReference>
<protein>
    <recommendedName>
        <fullName evidence="1">Erythromycin biosynthesis protein CIII-like C-terminal domain-containing protein</fullName>
    </recommendedName>
</protein>
<dbReference type="InterPro" id="IPR010610">
    <property type="entry name" value="EryCIII-like_C"/>
</dbReference>
<feature type="domain" description="Erythromycin biosynthesis protein CIII-like C-terminal" evidence="1">
    <location>
        <begin position="221"/>
        <end position="362"/>
    </location>
</feature>
<evidence type="ECO:0000313" key="2">
    <source>
        <dbReference type="EMBL" id="MCS5718136.1"/>
    </source>
</evidence>
<proteinExistence type="predicted"/>